<dbReference type="GO" id="GO:0008374">
    <property type="term" value="F:O-acyltransferase activity"/>
    <property type="evidence" value="ECO:0007669"/>
    <property type="project" value="TreeGrafter"/>
</dbReference>
<evidence type="ECO:0000256" key="1">
    <source>
        <dbReference type="ARBA" id="ARBA00007274"/>
    </source>
</evidence>
<organism evidence="9 10">
    <name type="scientific">Plasticicumulans acidivorans</name>
    <dbReference type="NCBI Taxonomy" id="886464"/>
    <lineage>
        <taxon>Bacteria</taxon>
        <taxon>Pseudomonadati</taxon>
        <taxon>Pseudomonadota</taxon>
        <taxon>Gammaproteobacteria</taxon>
        <taxon>Candidatus Competibacteraceae</taxon>
        <taxon>Plasticicumulans</taxon>
    </lineage>
</organism>
<dbReference type="CDD" id="cd03357">
    <property type="entry name" value="LbH_MAT_GAT"/>
    <property type="match status" value="1"/>
</dbReference>
<dbReference type="GO" id="GO:0016407">
    <property type="term" value="F:acetyltransferase activity"/>
    <property type="evidence" value="ECO:0007669"/>
    <property type="project" value="InterPro"/>
</dbReference>
<comment type="similarity">
    <text evidence="1">Belongs to the transferase hexapeptide repeat family.</text>
</comment>
<dbReference type="InterPro" id="IPR051159">
    <property type="entry name" value="Hexapeptide_acetyltransf"/>
</dbReference>
<dbReference type="Pfam" id="PF00132">
    <property type="entry name" value="Hexapep"/>
    <property type="match status" value="1"/>
</dbReference>
<accession>A0A317MYV7</accession>
<dbReference type="Proteomes" id="UP000246569">
    <property type="component" value="Unassembled WGS sequence"/>
</dbReference>
<evidence type="ECO:0000313" key="10">
    <source>
        <dbReference type="Proteomes" id="UP000246569"/>
    </source>
</evidence>
<keyword evidence="4" id="KW-0677">Repeat</keyword>
<dbReference type="AlphaFoldDB" id="A0A317MYV7"/>
<dbReference type="SMART" id="SM01266">
    <property type="entry name" value="Mac"/>
    <property type="match status" value="1"/>
</dbReference>
<evidence type="ECO:0000256" key="3">
    <source>
        <dbReference type="ARBA" id="ARBA00022679"/>
    </source>
</evidence>
<dbReference type="SUPFAM" id="SSF51161">
    <property type="entry name" value="Trimeric LpxA-like enzymes"/>
    <property type="match status" value="1"/>
</dbReference>
<dbReference type="InterPro" id="IPR001451">
    <property type="entry name" value="Hexapep"/>
</dbReference>
<dbReference type="FunFam" id="2.160.10.10:FF:000025">
    <property type="entry name" value="Hexapeptide-repeat containing-acetyltransferase"/>
    <property type="match status" value="1"/>
</dbReference>
<dbReference type="InterPro" id="IPR018357">
    <property type="entry name" value="Hexapep_transf_CS"/>
</dbReference>
<dbReference type="PANTHER" id="PTHR23416:SF23">
    <property type="entry name" value="ACETYLTRANSFERASE C18B11.09C-RELATED"/>
    <property type="match status" value="1"/>
</dbReference>
<name>A0A317MYV7_9GAMM</name>
<keyword evidence="2" id="KW-0536">Nodulation</keyword>
<dbReference type="InterPro" id="IPR024688">
    <property type="entry name" value="Mac_dom"/>
</dbReference>
<dbReference type="PANTHER" id="PTHR23416">
    <property type="entry name" value="SIALIC ACID SYNTHASE-RELATED"/>
    <property type="match status" value="1"/>
</dbReference>
<dbReference type="GO" id="GO:0005829">
    <property type="term" value="C:cytosol"/>
    <property type="evidence" value="ECO:0007669"/>
    <property type="project" value="TreeGrafter"/>
</dbReference>
<keyword evidence="10" id="KW-1185">Reference proteome</keyword>
<evidence type="ECO:0000259" key="8">
    <source>
        <dbReference type="SMART" id="SM01266"/>
    </source>
</evidence>
<sequence>MQEDDSFRSEKQKMLAGELYDASDLELQADLTAAMDWLAHYNVAAFTQTPQARRALLLEHFAAVGEHTVVRPPFYCDYGFNICLGAGVFLNFNCTILDVAPVTIGDLTQVGPGVQILTADHPRDPAMRRRGLEYGRPISIGQNVWIGGGAIILPGVTIGDDAIIGAGSVVTRDVPGGATVAGNPARLRESIPAPQLHPS</sequence>
<dbReference type="OrthoDB" id="9815592at2"/>
<evidence type="ECO:0000256" key="7">
    <source>
        <dbReference type="ARBA" id="ARBA00067695"/>
    </source>
</evidence>
<evidence type="ECO:0000256" key="2">
    <source>
        <dbReference type="ARBA" id="ARBA00022458"/>
    </source>
</evidence>
<evidence type="ECO:0000256" key="5">
    <source>
        <dbReference type="ARBA" id="ARBA00023315"/>
    </source>
</evidence>
<evidence type="ECO:0000256" key="6">
    <source>
        <dbReference type="ARBA" id="ARBA00055587"/>
    </source>
</evidence>
<comment type="function">
    <text evidence="6">Acetyltransferase implicated in the O-acetylation of Nod factors.</text>
</comment>
<dbReference type="InterPro" id="IPR011004">
    <property type="entry name" value="Trimer_LpxA-like_sf"/>
</dbReference>
<evidence type="ECO:0000313" key="9">
    <source>
        <dbReference type="EMBL" id="PWV64724.1"/>
    </source>
</evidence>
<gene>
    <name evidence="9" type="ORF">C7443_102377</name>
</gene>
<reference evidence="9 10" key="1">
    <citation type="submission" date="2018-05" db="EMBL/GenBank/DDBJ databases">
        <title>Genomic Encyclopedia of Type Strains, Phase IV (KMG-IV): sequencing the most valuable type-strain genomes for metagenomic binning, comparative biology and taxonomic classification.</title>
        <authorList>
            <person name="Goeker M."/>
        </authorList>
    </citation>
    <scope>NUCLEOTIDE SEQUENCE [LARGE SCALE GENOMIC DNA]</scope>
    <source>
        <strain evidence="9 10">DSM 23606</strain>
    </source>
</reference>
<keyword evidence="5" id="KW-0012">Acyltransferase</keyword>
<comment type="caution">
    <text evidence="9">The sequence shown here is derived from an EMBL/GenBank/DDBJ whole genome shotgun (WGS) entry which is preliminary data.</text>
</comment>
<dbReference type="EMBL" id="QGTJ01000002">
    <property type="protein sequence ID" value="PWV64724.1"/>
    <property type="molecule type" value="Genomic_DNA"/>
</dbReference>
<dbReference type="RefSeq" id="WP_110017356.1">
    <property type="nucleotide sequence ID" value="NZ_QGTJ01000002.1"/>
</dbReference>
<dbReference type="Gene3D" id="2.160.10.10">
    <property type="entry name" value="Hexapeptide repeat proteins"/>
    <property type="match status" value="1"/>
</dbReference>
<evidence type="ECO:0000256" key="4">
    <source>
        <dbReference type="ARBA" id="ARBA00022737"/>
    </source>
</evidence>
<protein>
    <recommendedName>
        <fullName evidence="7">Nodulation protein L</fullName>
    </recommendedName>
</protein>
<proteinExistence type="inferred from homology"/>
<feature type="domain" description="Maltose/galactoside acetyltransferase" evidence="8">
    <location>
        <begin position="11"/>
        <end position="66"/>
    </location>
</feature>
<dbReference type="PROSITE" id="PS00101">
    <property type="entry name" value="HEXAPEP_TRANSFERASES"/>
    <property type="match status" value="1"/>
</dbReference>
<dbReference type="Pfam" id="PF12464">
    <property type="entry name" value="Mac"/>
    <property type="match status" value="1"/>
</dbReference>
<keyword evidence="3 9" id="KW-0808">Transferase</keyword>